<evidence type="ECO:0000259" key="5">
    <source>
        <dbReference type="Pfam" id="PF13847"/>
    </source>
</evidence>
<dbReference type="GO" id="GO:0032259">
    <property type="term" value="P:methylation"/>
    <property type="evidence" value="ECO:0007669"/>
    <property type="project" value="UniProtKB-KW"/>
</dbReference>
<organism evidence="6 7">
    <name type="scientific">Blomia tropicalis</name>
    <name type="common">Mite</name>
    <dbReference type="NCBI Taxonomy" id="40697"/>
    <lineage>
        <taxon>Eukaryota</taxon>
        <taxon>Metazoa</taxon>
        <taxon>Ecdysozoa</taxon>
        <taxon>Arthropoda</taxon>
        <taxon>Chelicerata</taxon>
        <taxon>Arachnida</taxon>
        <taxon>Acari</taxon>
        <taxon>Acariformes</taxon>
        <taxon>Sarcoptiformes</taxon>
        <taxon>Astigmata</taxon>
        <taxon>Glycyphagoidea</taxon>
        <taxon>Echimyopodidae</taxon>
        <taxon>Blomia</taxon>
    </lineage>
</organism>
<dbReference type="OMA" id="FEWYGAF"/>
<evidence type="ECO:0000256" key="2">
    <source>
        <dbReference type="ARBA" id="ARBA00022603"/>
    </source>
</evidence>
<sequence length="676" mass="78809">MNILPKSSKEFARKEYWDQFFTKRSKSFEWYGNYNDLRSTISRYVKLSDNILVVGCGNSRLSVDLYDDGYHQNTSIDISEVVIKKMISKYQSNNMRPEMVFEVMDIFNMQYEDEQFNVILDKGTLDALSSDNLKLDKMFDEISRTLIPLGRYVCISLLQENVLQNLLNYFVKSKTWIIRIHRCRIISSEIPPSDSVNLPVFIVILTKLKSSMNTTIDIDIHGEGKFHKCEDVHEVQQIVDSAQKFEFLKYHIRTNGKLEDDNFHIELFGDQTSTISRYQLFFVQKTSISTSSATKCATFIVPQGREHEWLFSTNKGRQNLLKQCQVDRLIVVHLSRKHVYESMEHIKNELGSQVTDFFPINLTKKINFLSLGDDIGERKTCFESTSEFSGQFIVEDVTVDEQKFRRLVFLDNRNVIQSEAKLKIIKSKNRKNKNTKLIETIDTEYLSCEHHKVMAANLSLTHSTKPMTLLLIGLGGGCFIKFMSENLPPNCHLTITVVEIDQTMYDIAQKWFQFQTKVKQNIHIEVIIDDGLHYISEQAKINRQFDFIIFDVDSKNYSLGVSCPPIEFVQESFLQQVRLCLTENGTFMLNLVARNEEEKQRIYQRLSSLFNQCLLFAVEEDLNEILHCTNFPQMEYLQLKDSSQRHNYLSKSTLYMPILAETYKYLCEKKPHLLSL</sequence>
<evidence type="ECO:0000313" key="7">
    <source>
        <dbReference type="Proteomes" id="UP001142055"/>
    </source>
</evidence>
<dbReference type="PANTHER" id="PTHR12176">
    <property type="entry name" value="SAM-DEPENDENT METHYLTRANSFERASE SUPERFAMILY PROTEIN"/>
    <property type="match status" value="1"/>
</dbReference>
<keyword evidence="4" id="KW-0511">Multifunctional enzyme</keyword>
<keyword evidence="7" id="KW-1185">Reference proteome</keyword>
<dbReference type="Proteomes" id="UP001142055">
    <property type="component" value="Chromosome 1"/>
</dbReference>
<dbReference type="Pfam" id="PF13847">
    <property type="entry name" value="Methyltransf_31"/>
    <property type="match status" value="1"/>
</dbReference>
<keyword evidence="3" id="KW-0808">Transferase</keyword>
<dbReference type="SUPFAM" id="SSF53335">
    <property type="entry name" value="S-adenosyl-L-methionine-dependent methyltransferases"/>
    <property type="match status" value="2"/>
</dbReference>
<comment type="similarity">
    <text evidence="1">Belongs to the methyltransferase superfamily.</text>
</comment>
<reference evidence="6" key="1">
    <citation type="submission" date="2022-12" db="EMBL/GenBank/DDBJ databases">
        <title>Genome assemblies of Blomia tropicalis.</title>
        <authorList>
            <person name="Cui Y."/>
        </authorList>
    </citation>
    <scope>NUCLEOTIDE SEQUENCE</scope>
    <source>
        <tissue evidence="6">Adult mites</tissue>
    </source>
</reference>
<feature type="domain" description="Methyltransferase" evidence="5">
    <location>
        <begin position="50"/>
        <end position="157"/>
    </location>
</feature>
<evidence type="ECO:0000256" key="4">
    <source>
        <dbReference type="ARBA" id="ARBA00023268"/>
    </source>
</evidence>
<keyword evidence="2" id="KW-0489">Methyltransferase</keyword>
<evidence type="ECO:0000256" key="3">
    <source>
        <dbReference type="ARBA" id="ARBA00022679"/>
    </source>
</evidence>
<protein>
    <recommendedName>
        <fullName evidence="5">Methyltransferase domain-containing protein</fullName>
    </recommendedName>
</protein>
<evidence type="ECO:0000256" key="1">
    <source>
        <dbReference type="ARBA" id="ARBA00008361"/>
    </source>
</evidence>
<dbReference type="Gene3D" id="3.40.50.150">
    <property type="entry name" value="Vaccinia Virus protein VP39"/>
    <property type="match status" value="2"/>
</dbReference>
<dbReference type="InterPro" id="IPR029063">
    <property type="entry name" value="SAM-dependent_MTases_sf"/>
</dbReference>
<gene>
    <name evidence="6" type="ORF">RDWZM_000758</name>
</gene>
<name>A0A9Q0M9H1_BLOTA</name>
<dbReference type="EMBL" id="JAPWDV010000001">
    <property type="protein sequence ID" value="KAJ6222213.1"/>
    <property type="molecule type" value="Genomic_DNA"/>
</dbReference>
<dbReference type="CDD" id="cd02440">
    <property type="entry name" value="AdoMet_MTases"/>
    <property type="match status" value="1"/>
</dbReference>
<dbReference type="Pfam" id="PF01564">
    <property type="entry name" value="Spermine_synth"/>
    <property type="match status" value="1"/>
</dbReference>
<dbReference type="PANTHER" id="PTHR12176:SF78">
    <property type="entry name" value="EEF1A LYSINE AND N-TERMINAL METHYLTRANSFERASE"/>
    <property type="match status" value="1"/>
</dbReference>
<evidence type="ECO:0000313" key="6">
    <source>
        <dbReference type="EMBL" id="KAJ6222213.1"/>
    </source>
</evidence>
<dbReference type="FunFam" id="3.40.50.150:FF:000110">
    <property type="entry name" value="methyltransferase-like protein 13 isoform X1"/>
    <property type="match status" value="1"/>
</dbReference>
<comment type="caution">
    <text evidence="6">The sequence shown here is derived from an EMBL/GenBank/DDBJ whole genome shotgun (WGS) entry which is preliminary data.</text>
</comment>
<dbReference type="InterPro" id="IPR025714">
    <property type="entry name" value="Methyltranfer_dom"/>
</dbReference>
<proteinExistence type="inferred from homology"/>
<dbReference type="GO" id="GO:0008168">
    <property type="term" value="F:methyltransferase activity"/>
    <property type="evidence" value="ECO:0007669"/>
    <property type="project" value="UniProtKB-KW"/>
</dbReference>
<dbReference type="InterPro" id="IPR051419">
    <property type="entry name" value="Lys/N-term_MeTrsfase_sf"/>
</dbReference>
<accession>A0A9Q0M9H1</accession>
<dbReference type="AlphaFoldDB" id="A0A9Q0M9H1"/>